<evidence type="ECO:0000313" key="3">
    <source>
        <dbReference type="WBParaSite" id="Gr19_v10_g6538.t1"/>
    </source>
</evidence>
<feature type="compositionally biased region" description="Low complexity" evidence="1">
    <location>
        <begin position="337"/>
        <end position="349"/>
    </location>
</feature>
<proteinExistence type="predicted"/>
<dbReference type="AlphaFoldDB" id="A0A914I4I6"/>
<dbReference type="WBParaSite" id="Gr19_v10_g6538.t1">
    <property type="protein sequence ID" value="Gr19_v10_g6538.t1"/>
    <property type="gene ID" value="Gr19_v10_g6538"/>
</dbReference>
<sequence length="450" mass="47882">MSAKNSSRNSSSSSAAAVVVPSGGVHNSATAAINPSCSSSSSPQASAAMIVHVPPVPVPVSGRPLQIPRTVPRGDNSSPSGMLTSGQICSRLPTTAATFIHRPIMPLLLMSMVVFLLQAVHAAPPNAGGRTLHVPYGAVLTLDVGNDRAHSPTGFPGWARLNDSSDKMYGIPQANDVGEYTIPLKERTVRIDVGSELKQRCEEGSPTTWLEIVDPRRLADLSMENQFNSVKTLLDTLNVQLQDVRLFAFDYLDKYRTVTKTDHKLEQRALGEQLVFTVNISCGVLTDQAIDVINAAAENGLVFQVVQGFLTITDDNGRRQLEATSSPNQLAADDDQTTTTNATNSQSPSGDASSTFSIVPLIILTGKVGQGKAAVRHQWQSARRRGPFIIACRRFDHADGRHELLHHAVGNINAAQQAAWHFPNATLHASSAGAVATAAVTVPNTTPAAV</sequence>
<keyword evidence="2" id="KW-1185">Reference proteome</keyword>
<evidence type="ECO:0000256" key="1">
    <source>
        <dbReference type="SAM" id="MobiDB-lite"/>
    </source>
</evidence>
<reference evidence="3" key="1">
    <citation type="submission" date="2022-11" db="UniProtKB">
        <authorList>
            <consortium name="WormBaseParasite"/>
        </authorList>
    </citation>
    <scope>IDENTIFICATION</scope>
</reference>
<evidence type="ECO:0000313" key="2">
    <source>
        <dbReference type="Proteomes" id="UP000887572"/>
    </source>
</evidence>
<protein>
    <submittedName>
        <fullName evidence="3">Uncharacterized protein</fullName>
    </submittedName>
</protein>
<organism evidence="2 3">
    <name type="scientific">Globodera rostochiensis</name>
    <name type="common">Golden nematode worm</name>
    <name type="synonym">Heterodera rostochiensis</name>
    <dbReference type="NCBI Taxonomy" id="31243"/>
    <lineage>
        <taxon>Eukaryota</taxon>
        <taxon>Metazoa</taxon>
        <taxon>Ecdysozoa</taxon>
        <taxon>Nematoda</taxon>
        <taxon>Chromadorea</taxon>
        <taxon>Rhabditida</taxon>
        <taxon>Tylenchina</taxon>
        <taxon>Tylenchomorpha</taxon>
        <taxon>Tylenchoidea</taxon>
        <taxon>Heteroderidae</taxon>
        <taxon>Heteroderinae</taxon>
        <taxon>Globodera</taxon>
    </lineage>
</organism>
<dbReference type="Proteomes" id="UP000887572">
    <property type="component" value="Unplaced"/>
</dbReference>
<name>A0A914I4I6_GLORO</name>
<feature type="region of interest" description="Disordered" evidence="1">
    <location>
        <begin position="323"/>
        <end position="353"/>
    </location>
</feature>
<accession>A0A914I4I6</accession>